<dbReference type="InterPro" id="IPR001950">
    <property type="entry name" value="SUI1"/>
</dbReference>
<dbReference type="Pfam" id="PF25304">
    <property type="entry name" value="WHD_eIF2D"/>
    <property type="match status" value="1"/>
</dbReference>
<dbReference type="SUPFAM" id="SSF88697">
    <property type="entry name" value="PUA domain-like"/>
    <property type="match status" value="1"/>
</dbReference>
<feature type="compositionally biased region" description="Low complexity" evidence="2">
    <location>
        <begin position="225"/>
        <end position="234"/>
    </location>
</feature>
<keyword evidence="5" id="KW-1185">Reference proteome</keyword>
<dbReference type="SUPFAM" id="SSF55159">
    <property type="entry name" value="eIF1-like"/>
    <property type="match status" value="1"/>
</dbReference>
<dbReference type="InterPro" id="IPR015947">
    <property type="entry name" value="PUA-like_sf"/>
</dbReference>
<feature type="compositionally biased region" description="Pro residues" evidence="2">
    <location>
        <begin position="235"/>
        <end position="247"/>
    </location>
</feature>
<evidence type="ECO:0000256" key="1">
    <source>
        <dbReference type="ARBA" id="ARBA00022490"/>
    </source>
</evidence>
<dbReference type="Proteomes" id="UP001556367">
    <property type="component" value="Unassembled WGS sequence"/>
</dbReference>
<accession>A0ABR3JB55</accession>
<evidence type="ECO:0000313" key="5">
    <source>
        <dbReference type="Proteomes" id="UP001556367"/>
    </source>
</evidence>
<dbReference type="InterPro" id="IPR048248">
    <property type="entry name" value="PUA_eIF2d-like"/>
</dbReference>
<keyword evidence="1" id="KW-0963">Cytoplasm</keyword>
<protein>
    <recommendedName>
        <fullName evidence="3">SUI1 domain-containing protein</fullName>
    </recommendedName>
</protein>
<dbReference type="Pfam" id="PF26291">
    <property type="entry name" value="SWIB_eIF2D"/>
    <property type="match status" value="1"/>
</dbReference>
<dbReference type="InterPro" id="IPR004521">
    <property type="entry name" value="Uncharacterised_CHP00451"/>
</dbReference>
<dbReference type="InterPro" id="IPR036885">
    <property type="entry name" value="SWIB_MDM2_dom_sf"/>
</dbReference>
<dbReference type="InterPro" id="IPR039757">
    <property type="entry name" value="EIF2D"/>
</dbReference>
<dbReference type="CDD" id="cd11610">
    <property type="entry name" value="eIF2D_N"/>
    <property type="match status" value="1"/>
</dbReference>
<dbReference type="PANTHER" id="PTHR12217:SF4">
    <property type="entry name" value="EUKARYOTIC TRANSLATION INITIATION FACTOR 2D"/>
    <property type="match status" value="1"/>
</dbReference>
<dbReference type="Gene3D" id="3.10.400.20">
    <property type="match status" value="1"/>
</dbReference>
<gene>
    <name evidence="4" type="ORF">HGRIS_007017</name>
</gene>
<dbReference type="PROSITE" id="PS50296">
    <property type="entry name" value="SUI1"/>
    <property type="match status" value="1"/>
</dbReference>
<evidence type="ECO:0000256" key="2">
    <source>
        <dbReference type="SAM" id="MobiDB-lite"/>
    </source>
</evidence>
<dbReference type="Pfam" id="PF17832">
    <property type="entry name" value="Pre-PUA"/>
    <property type="match status" value="1"/>
</dbReference>
<feature type="domain" description="SUI1" evidence="3">
    <location>
        <begin position="495"/>
        <end position="568"/>
    </location>
</feature>
<dbReference type="InterPro" id="IPR036877">
    <property type="entry name" value="SUI1_dom_sf"/>
</dbReference>
<dbReference type="InterPro" id="IPR058886">
    <property type="entry name" value="SWIB_eIF2D"/>
</dbReference>
<dbReference type="Gene3D" id="3.30.780.10">
    <property type="entry name" value="SUI1-like domain"/>
    <property type="match status" value="1"/>
</dbReference>
<dbReference type="Pfam" id="PF26292">
    <property type="entry name" value="PUA_elF2D"/>
    <property type="match status" value="1"/>
</dbReference>
<feature type="compositionally biased region" description="Polar residues" evidence="2">
    <location>
        <begin position="213"/>
        <end position="224"/>
    </location>
</feature>
<evidence type="ECO:0000313" key="4">
    <source>
        <dbReference type="EMBL" id="KAL0952792.1"/>
    </source>
</evidence>
<proteinExistence type="predicted"/>
<dbReference type="InterPro" id="IPR057429">
    <property type="entry name" value="WH_eIF2D"/>
</dbReference>
<dbReference type="CDD" id="cd11608">
    <property type="entry name" value="eIF2D_C"/>
    <property type="match status" value="1"/>
</dbReference>
<feature type="region of interest" description="Disordered" evidence="2">
    <location>
        <begin position="183"/>
        <end position="252"/>
    </location>
</feature>
<evidence type="ECO:0000259" key="3">
    <source>
        <dbReference type="PROSITE" id="PS50296"/>
    </source>
</evidence>
<dbReference type="CDD" id="cd21156">
    <property type="entry name" value="PUA_eIF2d-like"/>
    <property type="match status" value="1"/>
</dbReference>
<dbReference type="EMBL" id="JASNQZ010000010">
    <property type="protein sequence ID" value="KAL0952792.1"/>
    <property type="molecule type" value="Genomic_DNA"/>
</dbReference>
<dbReference type="PANTHER" id="PTHR12217">
    <property type="entry name" value="EUKARYOTIC TRANSLATION INITIATION FACTOR 2D"/>
    <property type="match status" value="1"/>
</dbReference>
<reference evidence="5" key="1">
    <citation type="submission" date="2024-06" db="EMBL/GenBank/DDBJ databases">
        <title>Multi-omics analyses provide insights into the biosynthesis of the anticancer antibiotic pleurotin in Hohenbuehelia grisea.</title>
        <authorList>
            <person name="Weaver J.A."/>
            <person name="Alberti F."/>
        </authorList>
    </citation>
    <scope>NUCLEOTIDE SEQUENCE [LARGE SCALE GENOMIC DNA]</scope>
    <source>
        <strain evidence="5">T-177</strain>
    </source>
</reference>
<organism evidence="4 5">
    <name type="scientific">Hohenbuehelia grisea</name>
    <dbReference type="NCBI Taxonomy" id="104357"/>
    <lineage>
        <taxon>Eukaryota</taxon>
        <taxon>Fungi</taxon>
        <taxon>Dikarya</taxon>
        <taxon>Basidiomycota</taxon>
        <taxon>Agaricomycotina</taxon>
        <taxon>Agaricomycetes</taxon>
        <taxon>Agaricomycetidae</taxon>
        <taxon>Agaricales</taxon>
        <taxon>Pleurotineae</taxon>
        <taxon>Pleurotaceae</taxon>
        <taxon>Hohenbuehelia</taxon>
    </lineage>
</organism>
<dbReference type="NCBIfam" id="TIGR00451">
    <property type="entry name" value="unchar_dom_2"/>
    <property type="match status" value="1"/>
</dbReference>
<sequence>MFKKPLSNLKTSAPLRSSERRKLKQKIVQVFSIPPEDGDLLVPDGLLSVKFSTHLGDPGVAYLSPDGGDPLWFSIGKNSDELIPTVYTLWKRPAILPSLSTPAPVIPVLIGGADLMIPGVVQYPPAISKGQLVAVTEYVRDGTKRGYPLAVGHIAVDASSLAQEGKGKAVFVKHTWKDTLWDMGTGGAGEVPEPYSLDNIPGHLPDPAEELSKANSQGSAPLSESVQHVQSSSPAQPPPNQQDPPVPSHSAEEVTNILRTSLIQAIATTISGSSFPLPASTLYAAHILPARPGHPPFPSPVDIKHSTHKSLTSFLKAAEKERLVTLKASKAKAGGDNLVVTSVNAQHPDVLGHHKYTTLGDVEAKREQREEREERDRNRAKELVVAEAWKPLGSGSTAFFTACGKSTTALYTLSEIRAAINHYVTDKQLINPREQQYINVDEVLRAAMQGKGDQSPEFMKRDEITRHVVNKMQAWHSVTPEGKEPAFKKGVLKPISVAVKIKQGRKAVTLITGFEPFLLVADDLAEELRKVCASATSVTPIPGKTAGQEVAVQGKQIPTVTDLLLAKGVSKKWIESADMSDKKK</sequence>
<dbReference type="PROSITE" id="PS50890">
    <property type="entry name" value="PUA"/>
    <property type="match status" value="1"/>
</dbReference>
<dbReference type="SUPFAM" id="SSF47592">
    <property type="entry name" value="SWIB/MDM2 domain"/>
    <property type="match status" value="1"/>
</dbReference>
<dbReference type="InterPro" id="IPR039759">
    <property type="entry name" value="eIF2D_SUI1"/>
</dbReference>
<dbReference type="InterPro" id="IPR041366">
    <property type="entry name" value="Pre-PUA"/>
</dbReference>
<dbReference type="InterPro" id="IPR048247">
    <property type="entry name" value="eIF2D_N"/>
</dbReference>
<name>A0ABR3JB55_9AGAR</name>
<dbReference type="Pfam" id="PF01253">
    <property type="entry name" value="SUI1"/>
    <property type="match status" value="1"/>
</dbReference>
<comment type="caution">
    <text evidence="4">The sequence shown here is derived from an EMBL/GenBank/DDBJ whole genome shotgun (WGS) entry which is preliminary data.</text>
</comment>